<comment type="similarity">
    <text evidence="3">Belongs to the peptidase C56 family. HSP31-like subfamily.</text>
</comment>
<keyword evidence="2" id="KW-0456">Lyase</keyword>
<feature type="chain" id="PRO_5045242704" evidence="4">
    <location>
        <begin position="22"/>
        <end position="288"/>
    </location>
</feature>
<protein>
    <submittedName>
        <fullName evidence="5">Type 1 glutamine amidotransferase</fullName>
    </submittedName>
</protein>
<organism evidence="5 6">
    <name type="scientific">Actinobacillus minor 202</name>
    <dbReference type="NCBI Taxonomy" id="591023"/>
    <lineage>
        <taxon>Bacteria</taxon>
        <taxon>Pseudomonadati</taxon>
        <taxon>Pseudomonadota</taxon>
        <taxon>Gammaproteobacteria</taxon>
        <taxon>Pasteurellales</taxon>
        <taxon>Pasteurellaceae</taxon>
        <taxon>Actinobacillus</taxon>
    </lineage>
</organism>
<dbReference type="InterPro" id="IPR029062">
    <property type="entry name" value="Class_I_gatase-like"/>
</dbReference>
<dbReference type="SUPFAM" id="SSF52317">
    <property type="entry name" value="Class I glutamine amidotransferase-like"/>
    <property type="match status" value="1"/>
</dbReference>
<dbReference type="Pfam" id="PF17124">
    <property type="entry name" value="ThiJ_like"/>
    <property type="match status" value="1"/>
</dbReference>
<keyword evidence="6" id="KW-1185">Reference proteome</keyword>
<dbReference type="CDD" id="cd03141">
    <property type="entry name" value="GATase1_Hsp31_like"/>
    <property type="match status" value="1"/>
</dbReference>
<evidence type="ECO:0000313" key="6">
    <source>
        <dbReference type="Proteomes" id="UP000003394"/>
    </source>
</evidence>
<dbReference type="Proteomes" id="UP000003394">
    <property type="component" value="Unassembled WGS sequence"/>
</dbReference>
<evidence type="ECO:0000256" key="4">
    <source>
        <dbReference type="SAM" id="SignalP"/>
    </source>
</evidence>
<feature type="signal peptide" evidence="4">
    <location>
        <begin position="1"/>
        <end position="21"/>
    </location>
</feature>
<keyword evidence="4" id="KW-0732">Signal</keyword>
<evidence type="ECO:0000256" key="2">
    <source>
        <dbReference type="ARBA" id="ARBA00023239"/>
    </source>
</evidence>
<evidence type="ECO:0000313" key="5">
    <source>
        <dbReference type="EMBL" id="EEV24957.1"/>
    </source>
</evidence>
<gene>
    <name evidence="5" type="ORF">AM202_01995</name>
</gene>
<dbReference type="PANTHER" id="PTHR48094:SF11">
    <property type="entry name" value="GLUTATHIONE-INDEPENDENT GLYOXALASE HSP31-RELATED"/>
    <property type="match status" value="1"/>
</dbReference>
<keyword evidence="1" id="KW-0346">Stress response</keyword>
<comment type="caution">
    <text evidence="5">The sequence shown here is derived from an EMBL/GenBank/DDBJ whole genome shotgun (WGS) entry which is preliminary data.</text>
</comment>
<dbReference type="EMBL" id="ACFT01000086">
    <property type="protein sequence ID" value="EEV24957.1"/>
    <property type="molecule type" value="Genomic_DNA"/>
</dbReference>
<evidence type="ECO:0000256" key="3">
    <source>
        <dbReference type="ARBA" id="ARBA00038493"/>
    </source>
</evidence>
<accession>A0ABP2GTJ0</accession>
<proteinExistence type="inferred from homology"/>
<reference evidence="5 6" key="1">
    <citation type="journal article" date="2010" name="Vet. Microbiol.">
        <title>Production of haemolysins by strains of the Actinobacillus minor/porcitonsillarum complex.</title>
        <authorList>
            <person name="Arya G."/>
            <person name="Niven D.F."/>
        </authorList>
    </citation>
    <scope>NUCLEOTIDE SEQUENCE [LARGE SCALE GENOMIC DNA]</scope>
    <source>
        <strain evidence="6">strain 202</strain>
    </source>
</reference>
<name>A0ABP2GTJ0_9PAST</name>
<dbReference type="Gene3D" id="3.40.50.880">
    <property type="match status" value="1"/>
</dbReference>
<dbReference type="RefSeq" id="WP_005820642.1">
    <property type="nucleotide sequence ID" value="NZ_ACFT01000086.1"/>
</dbReference>
<dbReference type="InterPro" id="IPR032633">
    <property type="entry name" value="ThiJ-like"/>
</dbReference>
<keyword evidence="5" id="KW-0315">Glutamine amidotransferase</keyword>
<sequence>MLKKITTLLFAATIATSPALADSTTTQSKGKILLVASSANELTFKDGRKHPTGYYLPELSTPAQEFIKAGYEVVVATPDGNTPALDKNSLTESLFTDGKTGLDQAMRFVLTHPSMQKPKRLGDVVKNGLGSFDALYVPGGHAPMIDLMQNADLGKALKHFHENNKVTAMLCHGPIAFSAAMKNSKAFRQAMVNGNHEQAKKLASDWPYKGYNMTVYSTQEEYGVEDWLKAKIEFYMEDALRNAGANVTVGKPDQPYVVVDRELVTGQNPFSDHQLAKAVLEKLAEQKK</sequence>
<dbReference type="PANTHER" id="PTHR48094">
    <property type="entry name" value="PROTEIN/NUCLEIC ACID DEGLYCASE DJ-1-RELATED"/>
    <property type="match status" value="1"/>
</dbReference>
<dbReference type="InterPro" id="IPR050325">
    <property type="entry name" value="Prot/Nucl_acid_deglycase"/>
</dbReference>
<evidence type="ECO:0000256" key="1">
    <source>
        <dbReference type="ARBA" id="ARBA00023016"/>
    </source>
</evidence>